<reference evidence="1 2" key="1">
    <citation type="submission" date="2016-10" db="EMBL/GenBank/DDBJ databases">
        <authorList>
            <person name="de Groot N.N."/>
        </authorList>
    </citation>
    <scope>NUCLEOTIDE SEQUENCE [LARGE SCALE GENOMIC DNA]</scope>
    <source>
        <strain evidence="1 2">CGMCC 4.5598</strain>
    </source>
</reference>
<dbReference type="EMBL" id="FOHX01000005">
    <property type="protein sequence ID" value="SEU01521.1"/>
    <property type="molecule type" value="Genomic_DNA"/>
</dbReference>
<dbReference type="STRING" id="568860.SAMN05421811_105235"/>
<evidence type="ECO:0000313" key="1">
    <source>
        <dbReference type="EMBL" id="SEU01521.1"/>
    </source>
</evidence>
<proteinExistence type="predicted"/>
<dbReference type="SUPFAM" id="SSF143212">
    <property type="entry name" value="Rv2632c-like"/>
    <property type="match status" value="1"/>
</dbReference>
<dbReference type="Gene3D" id="3.30.160.240">
    <property type="entry name" value="Rv1738"/>
    <property type="match status" value="1"/>
</dbReference>
<evidence type="ECO:0008006" key="3">
    <source>
        <dbReference type="Google" id="ProtNLM"/>
    </source>
</evidence>
<dbReference type="AlphaFoldDB" id="A0A1I0IXU5"/>
<organism evidence="1 2">
    <name type="scientific">Nonomuraea wenchangensis</name>
    <dbReference type="NCBI Taxonomy" id="568860"/>
    <lineage>
        <taxon>Bacteria</taxon>
        <taxon>Bacillati</taxon>
        <taxon>Actinomycetota</taxon>
        <taxon>Actinomycetes</taxon>
        <taxon>Streptosporangiales</taxon>
        <taxon>Streptosporangiaceae</taxon>
        <taxon>Nonomuraea</taxon>
    </lineage>
</organism>
<dbReference type="InterPro" id="IPR015057">
    <property type="entry name" value="Rv2632c-like"/>
</dbReference>
<sequence length="89" mass="9678">MRAKEWNVRLELTEDGDDTSARAELVTDDGVEVRGQGRARRNPSDPSVPLIGDELAASRALADLAEQLALTTRRDIASSVETSAPSRSW</sequence>
<dbReference type="Proteomes" id="UP000199361">
    <property type="component" value="Unassembled WGS sequence"/>
</dbReference>
<dbReference type="InterPro" id="IPR038070">
    <property type="entry name" value="Rv2632c-like_sf"/>
</dbReference>
<name>A0A1I0IXU5_9ACTN</name>
<protein>
    <recommendedName>
        <fullName evidence="3">DUF1876 domain-containing protein</fullName>
    </recommendedName>
</protein>
<dbReference type="RefSeq" id="WP_091082280.1">
    <property type="nucleotide sequence ID" value="NZ_FOHX01000005.1"/>
</dbReference>
<dbReference type="Pfam" id="PF08962">
    <property type="entry name" value="Rv2632c-like"/>
    <property type="match status" value="1"/>
</dbReference>
<accession>A0A1I0IXU5</accession>
<gene>
    <name evidence="1" type="ORF">SAMN05421811_105235</name>
</gene>
<dbReference type="OrthoDB" id="4828144at2"/>
<evidence type="ECO:0000313" key="2">
    <source>
        <dbReference type="Proteomes" id="UP000199361"/>
    </source>
</evidence>
<keyword evidence="2" id="KW-1185">Reference proteome</keyword>